<dbReference type="GeneID" id="19118750"/>
<dbReference type="RefSeq" id="XP_007691911.1">
    <property type="nucleotide sequence ID" value="XM_007693721.1"/>
</dbReference>
<dbReference type="EMBL" id="KI964096">
    <property type="protein sequence ID" value="EUC41577.1"/>
    <property type="molecule type" value="Genomic_DNA"/>
</dbReference>
<keyword evidence="2" id="KW-1185">Reference proteome</keyword>
<accession>W6YQ80</accession>
<gene>
    <name evidence="1" type="ORF">COCMIDRAFT_105806</name>
</gene>
<evidence type="ECO:0000313" key="2">
    <source>
        <dbReference type="Proteomes" id="UP000054032"/>
    </source>
</evidence>
<proteinExistence type="predicted"/>
<protein>
    <submittedName>
        <fullName evidence="1">Uncharacterized protein</fullName>
    </submittedName>
</protein>
<evidence type="ECO:0000313" key="1">
    <source>
        <dbReference type="EMBL" id="EUC41577.1"/>
    </source>
</evidence>
<dbReference type="HOGENOM" id="CLU_3142787_0_0_1"/>
<sequence>MTNDSCLSFGEALLLYTAHAVKPPLPAPRFSSLWPGSNIFSRWKINIGF</sequence>
<name>W6YQ80_COCMI</name>
<dbReference type="AlphaFoldDB" id="W6YQ80"/>
<organism evidence="1 2">
    <name type="scientific">Bipolaris oryzae ATCC 44560</name>
    <dbReference type="NCBI Taxonomy" id="930090"/>
    <lineage>
        <taxon>Eukaryota</taxon>
        <taxon>Fungi</taxon>
        <taxon>Dikarya</taxon>
        <taxon>Ascomycota</taxon>
        <taxon>Pezizomycotina</taxon>
        <taxon>Dothideomycetes</taxon>
        <taxon>Pleosporomycetidae</taxon>
        <taxon>Pleosporales</taxon>
        <taxon>Pleosporineae</taxon>
        <taxon>Pleosporaceae</taxon>
        <taxon>Bipolaris</taxon>
    </lineage>
</organism>
<reference evidence="1 2" key="1">
    <citation type="journal article" date="2013" name="PLoS Genet.">
        <title>Comparative genome structure, secondary metabolite, and effector coding capacity across Cochliobolus pathogens.</title>
        <authorList>
            <person name="Condon B.J."/>
            <person name="Leng Y."/>
            <person name="Wu D."/>
            <person name="Bushley K.E."/>
            <person name="Ohm R.A."/>
            <person name="Otillar R."/>
            <person name="Martin J."/>
            <person name="Schackwitz W."/>
            <person name="Grimwood J."/>
            <person name="MohdZainudin N."/>
            <person name="Xue C."/>
            <person name="Wang R."/>
            <person name="Manning V.A."/>
            <person name="Dhillon B."/>
            <person name="Tu Z.J."/>
            <person name="Steffenson B.J."/>
            <person name="Salamov A."/>
            <person name="Sun H."/>
            <person name="Lowry S."/>
            <person name="LaButti K."/>
            <person name="Han J."/>
            <person name="Copeland A."/>
            <person name="Lindquist E."/>
            <person name="Barry K."/>
            <person name="Schmutz J."/>
            <person name="Baker S.E."/>
            <person name="Ciuffetti L.M."/>
            <person name="Grigoriev I.V."/>
            <person name="Zhong S."/>
            <person name="Turgeon B.G."/>
        </authorList>
    </citation>
    <scope>NUCLEOTIDE SEQUENCE [LARGE SCALE GENOMIC DNA]</scope>
    <source>
        <strain evidence="1 2">ATCC 44560</strain>
    </source>
</reference>
<dbReference type="Proteomes" id="UP000054032">
    <property type="component" value="Unassembled WGS sequence"/>
</dbReference>
<dbReference type="KEGG" id="bor:COCMIDRAFT_105806"/>